<dbReference type="InterPro" id="IPR026906">
    <property type="entry name" value="LRR_5"/>
</dbReference>
<dbReference type="SUPFAM" id="SSF52058">
    <property type="entry name" value="L domain-like"/>
    <property type="match status" value="2"/>
</dbReference>
<gene>
    <name evidence="2" type="ORF">LX69_03310</name>
</gene>
<proteinExistence type="predicted"/>
<feature type="signal peptide" evidence="1">
    <location>
        <begin position="1"/>
        <end position="20"/>
    </location>
</feature>
<dbReference type="AlphaFoldDB" id="A0A2W7MRY0"/>
<keyword evidence="3" id="KW-1185">Reference proteome</keyword>
<evidence type="ECO:0000313" key="2">
    <source>
        <dbReference type="EMBL" id="PZX10640.1"/>
    </source>
</evidence>
<dbReference type="PANTHER" id="PTHR45661">
    <property type="entry name" value="SURFACE ANTIGEN"/>
    <property type="match status" value="1"/>
</dbReference>
<sequence>MKKILTLMIIAGCASNVMLATTILPVSMGGTNTGNLKTVLSAENLKTCEYLVLNGEIDARDFKTMRDAMPALTTVDLRSADIVEYTDTEGTAGTDESTYEANEIPSDAFNNKSTLTTIYLPTSCTKIGKYAFYNCSYLTTFPTLNNITSIGSNAFALCTGLTEINISRYVSSIGEKAFFRCKADIAVDINNANYASQDGILFNKSKTTLFQCPTLKTGSYTLPSTVTTIETSAFYACKNLTGIILPTSLTTINASAFHSCTGLSSMTLPANLTTIGTYAFYQCNELVTLTIPSKVTTLGASFASACEKLKTVSIPAAVTSMGKNIFSGCSALTSISALNATPLALPVNEEVFSGVDKTSCTLYVPVGSKTAYEAASQWEDFTKISESTFTSAKQNHNTSPTATVENHQLIVENIQPGSLVTVHNLQGHVIAKEISSNTKLTIELLQRGIYLIQADEKSIKVMY</sequence>
<organism evidence="2 3">
    <name type="scientific">Breznakibacter xylanolyticus</name>
    <dbReference type="NCBI Taxonomy" id="990"/>
    <lineage>
        <taxon>Bacteria</taxon>
        <taxon>Pseudomonadati</taxon>
        <taxon>Bacteroidota</taxon>
        <taxon>Bacteroidia</taxon>
        <taxon>Marinilabiliales</taxon>
        <taxon>Marinilabiliaceae</taxon>
        <taxon>Breznakibacter</taxon>
    </lineage>
</organism>
<evidence type="ECO:0000256" key="1">
    <source>
        <dbReference type="SAM" id="SignalP"/>
    </source>
</evidence>
<name>A0A2W7MRY0_9BACT</name>
<dbReference type="InterPro" id="IPR053139">
    <property type="entry name" value="Surface_bspA-like"/>
</dbReference>
<accession>A0A2W7MRY0</accession>
<dbReference type="EMBL" id="QKZK01000048">
    <property type="protein sequence ID" value="PZX10640.1"/>
    <property type="molecule type" value="Genomic_DNA"/>
</dbReference>
<comment type="caution">
    <text evidence="2">The sequence shown here is derived from an EMBL/GenBank/DDBJ whole genome shotgun (WGS) entry which is preliminary data.</text>
</comment>
<feature type="chain" id="PRO_5016153392" evidence="1">
    <location>
        <begin position="21"/>
        <end position="463"/>
    </location>
</feature>
<keyword evidence="1" id="KW-0732">Signal</keyword>
<evidence type="ECO:0000313" key="3">
    <source>
        <dbReference type="Proteomes" id="UP000249239"/>
    </source>
</evidence>
<dbReference type="Proteomes" id="UP000249239">
    <property type="component" value="Unassembled WGS sequence"/>
</dbReference>
<dbReference type="Pfam" id="PF13306">
    <property type="entry name" value="LRR_5"/>
    <property type="match status" value="2"/>
</dbReference>
<dbReference type="Gene3D" id="3.80.10.10">
    <property type="entry name" value="Ribonuclease Inhibitor"/>
    <property type="match status" value="2"/>
</dbReference>
<reference evidence="2 3" key="1">
    <citation type="submission" date="2018-06" db="EMBL/GenBank/DDBJ databases">
        <title>Genomic Encyclopedia of Archaeal and Bacterial Type Strains, Phase II (KMG-II): from individual species to whole genera.</title>
        <authorList>
            <person name="Goeker M."/>
        </authorList>
    </citation>
    <scope>NUCLEOTIDE SEQUENCE [LARGE SCALE GENOMIC DNA]</scope>
    <source>
        <strain evidence="2 3">DSM 6779</strain>
    </source>
</reference>
<dbReference type="OrthoDB" id="1824882at2"/>
<dbReference type="RefSeq" id="WP_111447090.1">
    <property type="nucleotide sequence ID" value="NZ_QKZK01000048.1"/>
</dbReference>
<protein>
    <submittedName>
        <fullName evidence="2">Putative secreted protein (Por secretion system target)</fullName>
    </submittedName>
</protein>
<dbReference type="PANTHER" id="PTHR45661:SF3">
    <property type="entry name" value="IG-LIKE DOMAIN-CONTAINING PROTEIN"/>
    <property type="match status" value="1"/>
</dbReference>
<dbReference type="InterPro" id="IPR032675">
    <property type="entry name" value="LRR_dom_sf"/>
</dbReference>